<feature type="chain" id="PRO_5046593272" evidence="1">
    <location>
        <begin position="20"/>
        <end position="178"/>
    </location>
</feature>
<dbReference type="Pfam" id="PF10986">
    <property type="entry name" value="ZrgA"/>
    <property type="match status" value="1"/>
</dbReference>
<name>A0ABV2TR30_9RHOO</name>
<dbReference type="RefSeq" id="WP_354602847.1">
    <property type="nucleotide sequence ID" value="NZ_JBEWZI010000039.1"/>
</dbReference>
<dbReference type="InterPro" id="IPR021253">
    <property type="entry name" value="ZrgA-like"/>
</dbReference>
<protein>
    <submittedName>
        <fullName evidence="2">DUF2796 domain-containing protein</fullName>
    </submittedName>
</protein>
<sequence length="178" mass="19256">MRVLLPLLLTLFIAAPAHATKAHSHGTAELEVSVDGDVLSLALESPLDNLLGFERIPQYEKDFAKVREVAAVLRAGDKLFVPTAAAACTLLGVTLSADAISPELLGEKAAPAAARTDHEHADLDASYRFKCAKPAELKNVEVRLFDSFKRIRFINAQLVAGKTQRAARLSAKSRSLVW</sequence>
<evidence type="ECO:0000313" key="3">
    <source>
        <dbReference type="Proteomes" id="UP001549691"/>
    </source>
</evidence>
<organism evidence="2 3">
    <name type="scientific">Uliginosibacterium flavum</name>
    <dbReference type="NCBI Taxonomy" id="1396831"/>
    <lineage>
        <taxon>Bacteria</taxon>
        <taxon>Pseudomonadati</taxon>
        <taxon>Pseudomonadota</taxon>
        <taxon>Betaproteobacteria</taxon>
        <taxon>Rhodocyclales</taxon>
        <taxon>Zoogloeaceae</taxon>
        <taxon>Uliginosibacterium</taxon>
    </lineage>
</organism>
<reference evidence="2 3" key="1">
    <citation type="submission" date="2024-07" db="EMBL/GenBank/DDBJ databases">
        <title>Uliginosibacterium flavum JJ3220;KACC:17644.</title>
        <authorList>
            <person name="Kim M.K."/>
        </authorList>
    </citation>
    <scope>NUCLEOTIDE SEQUENCE [LARGE SCALE GENOMIC DNA]</scope>
    <source>
        <strain evidence="2 3">KACC:17644</strain>
    </source>
</reference>
<dbReference type="Proteomes" id="UP001549691">
    <property type="component" value="Unassembled WGS sequence"/>
</dbReference>
<evidence type="ECO:0000256" key="1">
    <source>
        <dbReference type="SAM" id="SignalP"/>
    </source>
</evidence>
<comment type="caution">
    <text evidence="2">The sequence shown here is derived from an EMBL/GenBank/DDBJ whole genome shotgun (WGS) entry which is preliminary data.</text>
</comment>
<evidence type="ECO:0000313" key="2">
    <source>
        <dbReference type="EMBL" id="MET7016389.1"/>
    </source>
</evidence>
<dbReference type="EMBL" id="JBEWZI010000039">
    <property type="protein sequence ID" value="MET7016389.1"/>
    <property type="molecule type" value="Genomic_DNA"/>
</dbReference>
<gene>
    <name evidence="2" type="ORF">ABXR19_19555</name>
</gene>
<keyword evidence="3" id="KW-1185">Reference proteome</keyword>
<proteinExistence type="predicted"/>
<feature type="signal peptide" evidence="1">
    <location>
        <begin position="1"/>
        <end position="19"/>
    </location>
</feature>
<keyword evidence="1" id="KW-0732">Signal</keyword>
<accession>A0ABV2TR30</accession>